<sequence length="16" mass="1691">MNASLCCSFIFVIGSV</sequence>
<proteinExistence type="predicted"/>
<reference evidence="1" key="1">
    <citation type="submission" date="2014-11" db="EMBL/GenBank/DDBJ databases">
        <authorList>
            <person name="Amaro Gonzalez C."/>
        </authorList>
    </citation>
    <scope>NUCLEOTIDE SEQUENCE</scope>
</reference>
<dbReference type="EMBL" id="GBXM01040719">
    <property type="protein sequence ID" value="JAH67858.1"/>
    <property type="molecule type" value="Transcribed_RNA"/>
</dbReference>
<name>A0A0E9USD0_ANGAN</name>
<evidence type="ECO:0000313" key="1">
    <source>
        <dbReference type="EMBL" id="JAH67858.1"/>
    </source>
</evidence>
<reference evidence="1" key="2">
    <citation type="journal article" date="2015" name="Fish Shellfish Immunol.">
        <title>Early steps in the European eel (Anguilla anguilla)-Vibrio vulnificus interaction in the gills: Role of the RtxA13 toxin.</title>
        <authorList>
            <person name="Callol A."/>
            <person name="Pajuelo D."/>
            <person name="Ebbesson L."/>
            <person name="Teles M."/>
            <person name="MacKenzie S."/>
            <person name="Amaro C."/>
        </authorList>
    </citation>
    <scope>NUCLEOTIDE SEQUENCE</scope>
</reference>
<accession>A0A0E9USD0</accession>
<organism evidence="1">
    <name type="scientific">Anguilla anguilla</name>
    <name type="common">European freshwater eel</name>
    <name type="synonym">Muraena anguilla</name>
    <dbReference type="NCBI Taxonomy" id="7936"/>
    <lineage>
        <taxon>Eukaryota</taxon>
        <taxon>Metazoa</taxon>
        <taxon>Chordata</taxon>
        <taxon>Craniata</taxon>
        <taxon>Vertebrata</taxon>
        <taxon>Euteleostomi</taxon>
        <taxon>Actinopterygii</taxon>
        <taxon>Neopterygii</taxon>
        <taxon>Teleostei</taxon>
        <taxon>Anguilliformes</taxon>
        <taxon>Anguillidae</taxon>
        <taxon>Anguilla</taxon>
    </lineage>
</organism>
<dbReference type="AlphaFoldDB" id="A0A0E9USD0"/>
<protein>
    <submittedName>
        <fullName evidence="1">Uncharacterized protein</fullName>
    </submittedName>
</protein>